<dbReference type="AlphaFoldDB" id="A0A401UBS6"/>
<evidence type="ECO:0008006" key="3">
    <source>
        <dbReference type="Google" id="ProtNLM"/>
    </source>
</evidence>
<proteinExistence type="predicted"/>
<sequence>MSATKKIALGLGVASGALLAAWLLTGDRKKRTKDFIVKKAFTLKNDLKSKKKSFDDSEAHYV</sequence>
<protein>
    <recommendedName>
        <fullName evidence="3">YtxH domain-containing protein</fullName>
    </recommendedName>
</protein>
<evidence type="ECO:0000313" key="2">
    <source>
        <dbReference type="Proteomes" id="UP000288227"/>
    </source>
</evidence>
<organism evidence="1 2">
    <name type="scientific">Chryseotalea sanaruensis</name>
    <dbReference type="NCBI Taxonomy" id="2482724"/>
    <lineage>
        <taxon>Bacteria</taxon>
        <taxon>Pseudomonadati</taxon>
        <taxon>Bacteroidota</taxon>
        <taxon>Cytophagia</taxon>
        <taxon>Cytophagales</taxon>
        <taxon>Chryseotaleaceae</taxon>
        <taxon>Chryseotalea</taxon>
    </lineage>
</organism>
<dbReference type="RefSeq" id="WP_127122961.1">
    <property type="nucleotide sequence ID" value="NZ_BHXQ01000004.1"/>
</dbReference>
<name>A0A401UBS6_9BACT</name>
<dbReference type="Proteomes" id="UP000288227">
    <property type="component" value="Unassembled WGS sequence"/>
</dbReference>
<keyword evidence="2" id="KW-1185">Reference proteome</keyword>
<dbReference type="EMBL" id="BHXQ01000004">
    <property type="protein sequence ID" value="GCC52325.1"/>
    <property type="molecule type" value="Genomic_DNA"/>
</dbReference>
<reference evidence="1 2" key="1">
    <citation type="submission" date="2018-11" db="EMBL/GenBank/DDBJ databases">
        <title>Chryseotalea sanarue gen. nov., sp., nov., a member of the family Cytophagaceae, isolated from a brackish lake in Hamamatsu Japan.</title>
        <authorList>
            <person name="Maejima Y."/>
            <person name="Iino T."/>
            <person name="Muraguchi Y."/>
            <person name="Fukuda K."/>
            <person name="Ohkuma M."/>
            <person name="Moriuchi R."/>
            <person name="Dohra H."/>
            <person name="Kimbara K."/>
            <person name="Shintani M."/>
        </authorList>
    </citation>
    <scope>NUCLEOTIDE SEQUENCE [LARGE SCALE GENOMIC DNA]</scope>
    <source>
        <strain evidence="1 2">Ys</strain>
    </source>
</reference>
<comment type="caution">
    <text evidence="1">The sequence shown here is derived from an EMBL/GenBank/DDBJ whole genome shotgun (WGS) entry which is preliminary data.</text>
</comment>
<gene>
    <name evidence="1" type="ORF">SanaruYs_25610</name>
</gene>
<accession>A0A401UBS6</accession>
<evidence type="ECO:0000313" key="1">
    <source>
        <dbReference type="EMBL" id="GCC52325.1"/>
    </source>
</evidence>